<dbReference type="SMART" id="SM00042">
    <property type="entry name" value="CUB"/>
    <property type="match status" value="2"/>
</dbReference>
<evidence type="ECO:0000259" key="3">
    <source>
        <dbReference type="PROSITE" id="PS01180"/>
    </source>
</evidence>
<dbReference type="Gene3D" id="2.60.120.290">
    <property type="entry name" value="Spermadhesin, CUB domain"/>
    <property type="match status" value="2"/>
</dbReference>
<dbReference type="PANTHER" id="PTHR46908:SF4">
    <property type="entry name" value="TUMOR NECROSIS FACTOR-INDUCIBLE GENE 6 PROTEIN"/>
    <property type="match status" value="1"/>
</dbReference>
<dbReference type="InterPro" id="IPR035914">
    <property type="entry name" value="Sperma_CUB_dom_sf"/>
</dbReference>
<dbReference type="Proteomes" id="UP000076858">
    <property type="component" value="Unassembled WGS sequence"/>
</dbReference>
<protein>
    <recommendedName>
        <fullName evidence="3">CUB domain-containing protein</fullName>
    </recommendedName>
</protein>
<gene>
    <name evidence="4" type="ORF">APZ42_013602</name>
</gene>
<evidence type="ECO:0000256" key="2">
    <source>
        <dbReference type="PROSITE-ProRule" id="PRU00059"/>
    </source>
</evidence>
<keyword evidence="5" id="KW-1185">Reference proteome</keyword>
<dbReference type="CDD" id="cd00041">
    <property type="entry name" value="CUB"/>
    <property type="match status" value="1"/>
</dbReference>
<dbReference type="EMBL" id="LRGB01000311">
    <property type="protein sequence ID" value="KZS19810.1"/>
    <property type="molecule type" value="Genomic_DNA"/>
</dbReference>
<dbReference type="InterPro" id="IPR052129">
    <property type="entry name" value="Spermadhesin-Link_domain"/>
</dbReference>
<dbReference type="OrthoDB" id="6350946at2759"/>
<dbReference type="PANTHER" id="PTHR46908">
    <property type="entry name" value="CUBILIN-LIKE PROTEIN"/>
    <property type="match status" value="1"/>
</dbReference>
<dbReference type="AlphaFoldDB" id="A0A162QMV6"/>
<keyword evidence="1" id="KW-1015">Disulfide bond</keyword>
<dbReference type="STRING" id="35525.A0A162QMV6"/>
<evidence type="ECO:0000256" key="1">
    <source>
        <dbReference type="ARBA" id="ARBA00023157"/>
    </source>
</evidence>
<comment type="caution">
    <text evidence="4">The sequence shown here is derived from an EMBL/GenBank/DDBJ whole genome shotgun (WGS) entry which is preliminary data.</text>
</comment>
<feature type="domain" description="CUB" evidence="3">
    <location>
        <begin position="274"/>
        <end position="382"/>
    </location>
</feature>
<comment type="caution">
    <text evidence="2">Lacks conserved residue(s) required for the propagation of feature annotation.</text>
</comment>
<dbReference type="SUPFAM" id="SSF49854">
    <property type="entry name" value="Spermadhesin, CUB domain"/>
    <property type="match status" value="3"/>
</dbReference>
<organism evidence="4 5">
    <name type="scientific">Daphnia magna</name>
    <dbReference type="NCBI Taxonomy" id="35525"/>
    <lineage>
        <taxon>Eukaryota</taxon>
        <taxon>Metazoa</taxon>
        <taxon>Ecdysozoa</taxon>
        <taxon>Arthropoda</taxon>
        <taxon>Crustacea</taxon>
        <taxon>Branchiopoda</taxon>
        <taxon>Diplostraca</taxon>
        <taxon>Cladocera</taxon>
        <taxon>Anomopoda</taxon>
        <taxon>Daphniidae</taxon>
        <taxon>Daphnia</taxon>
    </lineage>
</organism>
<sequence>MCQQFTNSSGNFSSLIIPKPVNEIRSDRMSDIVRKTAVLISVEPNHQIWLTFEKCVTSENKHFVKIYDGPYSTSPLLLSRSGSLSPFSVRSSSNELYVEFPSYYDVTYGITAVYSSINATSEPFILGCGGYIKGEGVISTPTYSANPDIADCFWFLETKNSEDTIVLSNSDFLSYQRMKLISTTARSSEYDHYGRWQNPSPVSTVPPLAESPSLIIHDGWSTEGLVLYDGEAKDQRRAVAYSISNKMMVHLTSPEIREQPAFSWTVSRISTPQCNHTFDGSNGIIKSPNYPLVYSHLSDCRWNIDVKSGLKIRLLFAFFETQDQADFLYVYDGPTVYSKLLLEKSGSITPFEITSTSNQVLLRFLTDANTAFPGFLVVYSTV</sequence>
<dbReference type="InterPro" id="IPR000859">
    <property type="entry name" value="CUB_dom"/>
</dbReference>
<reference evidence="4 5" key="1">
    <citation type="submission" date="2016-03" db="EMBL/GenBank/DDBJ databases">
        <title>EvidentialGene: Evidence-directed Construction of Genes on Genomes.</title>
        <authorList>
            <person name="Gilbert D.G."/>
            <person name="Choi J.-H."/>
            <person name="Mockaitis K."/>
            <person name="Colbourne J."/>
            <person name="Pfrender M."/>
        </authorList>
    </citation>
    <scope>NUCLEOTIDE SEQUENCE [LARGE SCALE GENOMIC DNA]</scope>
    <source>
        <strain evidence="4 5">Xinb3</strain>
        <tissue evidence="4">Complete organism</tissue>
    </source>
</reference>
<name>A0A162QMV6_9CRUS</name>
<evidence type="ECO:0000313" key="4">
    <source>
        <dbReference type="EMBL" id="KZS19810.1"/>
    </source>
</evidence>
<dbReference type="FunFam" id="2.60.120.290:FF:000005">
    <property type="entry name" value="Procollagen C-endopeptidase enhancer 1"/>
    <property type="match status" value="1"/>
</dbReference>
<accession>A0A162QMV6</accession>
<proteinExistence type="predicted"/>
<evidence type="ECO:0000313" key="5">
    <source>
        <dbReference type="Proteomes" id="UP000076858"/>
    </source>
</evidence>
<dbReference type="PROSITE" id="PS01180">
    <property type="entry name" value="CUB"/>
    <property type="match status" value="1"/>
</dbReference>
<dbReference type="Pfam" id="PF00431">
    <property type="entry name" value="CUB"/>
    <property type="match status" value="2"/>
</dbReference>